<reference evidence="5 6" key="1">
    <citation type="journal article" date="2012" name="Science">
        <title>The Paleozoic origin of enzymatic lignin decomposition reconstructed from 31 fungal genomes.</title>
        <authorList>
            <person name="Floudas D."/>
            <person name="Binder M."/>
            <person name="Riley R."/>
            <person name="Barry K."/>
            <person name="Blanchette R.A."/>
            <person name="Henrissat B."/>
            <person name="Martinez A.T."/>
            <person name="Otillar R."/>
            <person name="Spatafora J.W."/>
            <person name="Yadav J.S."/>
            <person name="Aerts A."/>
            <person name="Benoit I."/>
            <person name="Boyd A."/>
            <person name="Carlson A."/>
            <person name="Copeland A."/>
            <person name="Coutinho P.M."/>
            <person name="de Vries R.P."/>
            <person name="Ferreira P."/>
            <person name="Findley K."/>
            <person name="Foster B."/>
            <person name="Gaskell J."/>
            <person name="Glotzer D."/>
            <person name="Gorecki P."/>
            <person name="Heitman J."/>
            <person name="Hesse C."/>
            <person name="Hori C."/>
            <person name="Igarashi K."/>
            <person name="Jurgens J.A."/>
            <person name="Kallen N."/>
            <person name="Kersten P."/>
            <person name="Kohler A."/>
            <person name="Kuees U."/>
            <person name="Kumar T.K.A."/>
            <person name="Kuo A."/>
            <person name="LaButti K."/>
            <person name="Larrondo L.F."/>
            <person name="Lindquist E."/>
            <person name="Ling A."/>
            <person name="Lombard V."/>
            <person name="Lucas S."/>
            <person name="Lundell T."/>
            <person name="Martin R."/>
            <person name="McLaughlin D.J."/>
            <person name="Morgenstern I."/>
            <person name="Morin E."/>
            <person name="Murat C."/>
            <person name="Nagy L.G."/>
            <person name="Nolan M."/>
            <person name="Ohm R.A."/>
            <person name="Patyshakuliyeva A."/>
            <person name="Rokas A."/>
            <person name="Ruiz-Duenas F.J."/>
            <person name="Sabat G."/>
            <person name="Salamov A."/>
            <person name="Samejima M."/>
            <person name="Schmutz J."/>
            <person name="Slot J.C."/>
            <person name="St John F."/>
            <person name="Stenlid J."/>
            <person name="Sun H."/>
            <person name="Sun S."/>
            <person name="Syed K."/>
            <person name="Tsang A."/>
            <person name="Wiebenga A."/>
            <person name="Young D."/>
            <person name="Pisabarro A."/>
            <person name="Eastwood D.C."/>
            <person name="Martin F."/>
            <person name="Cullen D."/>
            <person name="Grigoriev I.V."/>
            <person name="Hibbett D.S."/>
        </authorList>
    </citation>
    <scope>NUCLEOTIDE SEQUENCE [LARGE SCALE GENOMIC DNA]</scope>
    <source>
        <strain evidence="5 6">MD-104</strain>
    </source>
</reference>
<dbReference type="InterPro" id="IPR024660">
    <property type="entry name" value="UCS_central_dom"/>
</dbReference>
<dbReference type="SUPFAM" id="SSF48371">
    <property type="entry name" value="ARM repeat"/>
    <property type="match status" value="1"/>
</dbReference>
<dbReference type="InterPro" id="IPR011989">
    <property type="entry name" value="ARM-like"/>
</dbReference>
<feature type="region of interest" description="Disordered" evidence="3">
    <location>
        <begin position="173"/>
        <end position="193"/>
    </location>
</feature>
<dbReference type="GO" id="GO:0051879">
    <property type="term" value="F:Hsp90 protein binding"/>
    <property type="evidence" value="ECO:0007669"/>
    <property type="project" value="TreeGrafter"/>
</dbReference>
<sequence>MAHLLAQASGHKSCRALISSQHTQWLTKLSRRTDDNSLRAAAAVALVKLSRGAGADAAEVVGNQTQAPTTTADDDLVRMMTRLVVSGDDTSLADAIEGLAYMSTDPHVKEMLVDDSPFLKRLFSVIPRRKGSAALLLEDTTKSPVYGVSVIIHNLCSYRPRLTEEQAQVAKLRRMAKAPSSSGTPQELEADPLDDDEHVKARGRKLVSCGVLDALTAAVRATDSRAVRLAVGKALLGLIEDKDNRGKVLQAGGAKALTLIIIGVLPSTKSSQSLQSLQLDASDIEPMQALAKLAITASPLQVFGPNEGALYDAVRPFALMLVHPSANLLQRFEALMALTNLASSGGAVASRVAQADGLLNKVEMLMLEEHVLVRRAATELICNLVGGCEDVWTRYGGTKAPGAKSRLQVLAALCDVEDVPTRMAAAGALAVVSASPDACELLLELQRERHRVLPILGQLIDPGVVSPPPAGDDVEPDDDEERESPVSPGLVHRGVVCILNLFMVVREPAKRTELATEADRIGIVRALVGVVKSSPSNSPALRPAAEAIKWLLGSGIEVTI</sequence>
<name>A0A2H3IWI9_WOLCO</name>
<evidence type="ECO:0000313" key="6">
    <source>
        <dbReference type="Proteomes" id="UP000218811"/>
    </source>
</evidence>
<evidence type="ECO:0000313" key="5">
    <source>
        <dbReference type="EMBL" id="PCH34316.1"/>
    </source>
</evidence>
<evidence type="ECO:0000256" key="1">
    <source>
        <dbReference type="ARBA" id="ARBA00004496"/>
    </source>
</evidence>
<dbReference type="Proteomes" id="UP000218811">
    <property type="component" value="Unassembled WGS sequence"/>
</dbReference>
<feature type="region of interest" description="Disordered" evidence="3">
    <location>
        <begin position="463"/>
        <end position="486"/>
    </location>
</feature>
<feature type="domain" description="UNC-45/Cro1/She4 central" evidence="4">
    <location>
        <begin position="2"/>
        <end position="49"/>
    </location>
</feature>
<evidence type="ECO:0000256" key="3">
    <source>
        <dbReference type="SAM" id="MobiDB-lite"/>
    </source>
</evidence>
<dbReference type="PANTHER" id="PTHR45994:SF1">
    <property type="entry name" value="FI21225P1"/>
    <property type="match status" value="1"/>
</dbReference>
<keyword evidence="6" id="KW-1185">Reference proteome</keyword>
<dbReference type="EMBL" id="KB467831">
    <property type="protein sequence ID" value="PCH34316.1"/>
    <property type="molecule type" value="Genomic_DNA"/>
</dbReference>
<dbReference type="InterPro" id="IPR016024">
    <property type="entry name" value="ARM-type_fold"/>
</dbReference>
<dbReference type="AlphaFoldDB" id="A0A2H3IWI9"/>
<dbReference type="PANTHER" id="PTHR45994">
    <property type="entry name" value="FI21225P1"/>
    <property type="match status" value="1"/>
</dbReference>
<dbReference type="Pfam" id="PF11701">
    <property type="entry name" value="UNC45-central"/>
    <property type="match status" value="1"/>
</dbReference>
<dbReference type="Gene3D" id="1.25.10.10">
    <property type="entry name" value="Leucine-rich Repeat Variant"/>
    <property type="match status" value="1"/>
</dbReference>
<accession>A0A2H3IWI9</accession>
<feature type="compositionally biased region" description="Acidic residues" evidence="3">
    <location>
        <begin position="472"/>
        <end position="482"/>
    </location>
</feature>
<dbReference type="OrthoDB" id="199930at2759"/>
<gene>
    <name evidence="5" type="ORF">WOLCODRAFT_135637</name>
</gene>
<evidence type="ECO:0000256" key="2">
    <source>
        <dbReference type="ARBA" id="ARBA00022490"/>
    </source>
</evidence>
<dbReference type="STRING" id="742152.A0A2H3IWI9"/>
<dbReference type="OMA" id="SNICAYR"/>
<proteinExistence type="predicted"/>
<keyword evidence="2" id="KW-0963">Cytoplasm</keyword>
<organism evidence="5 6">
    <name type="scientific">Wolfiporia cocos (strain MD-104)</name>
    <name type="common">Brown rot fungus</name>
    <dbReference type="NCBI Taxonomy" id="742152"/>
    <lineage>
        <taxon>Eukaryota</taxon>
        <taxon>Fungi</taxon>
        <taxon>Dikarya</taxon>
        <taxon>Basidiomycota</taxon>
        <taxon>Agaricomycotina</taxon>
        <taxon>Agaricomycetes</taxon>
        <taxon>Polyporales</taxon>
        <taxon>Phaeolaceae</taxon>
        <taxon>Wolfiporia</taxon>
    </lineage>
</organism>
<dbReference type="GO" id="GO:0005737">
    <property type="term" value="C:cytoplasm"/>
    <property type="evidence" value="ECO:0007669"/>
    <property type="project" value="UniProtKB-SubCell"/>
</dbReference>
<evidence type="ECO:0000259" key="4">
    <source>
        <dbReference type="Pfam" id="PF11701"/>
    </source>
</evidence>
<protein>
    <recommendedName>
        <fullName evidence="4">UNC-45/Cro1/She4 central domain-containing protein</fullName>
    </recommendedName>
</protein>
<comment type="subcellular location">
    <subcellularLocation>
        <location evidence="1">Cytoplasm</location>
    </subcellularLocation>
</comment>